<evidence type="ECO:0000313" key="3">
    <source>
        <dbReference type="Proteomes" id="UP000588051"/>
    </source>
</evidence>
<keyword evidence="3" id="KW-1185">Reference proteome</keyword>
<dbReference type="AlphaFoldDB" id="A0A850QKA0"/>
<evidence type="ECO:0000313" key="2">
    <source>
        <dbReference type="EMBL" id="NVO79489.1"/>
    </source>
</evidence>
<name>A0A850QKA0_9BURK</name>
<keyword evidence="1" id="KW-0472">Membrane</keyword>
<comment type="caution">
    <text evidence="2">The sequence shown here is derived from an EMBL/GenBank/DDBJ whole genome shotgun (WGS) entry which is preliminary data.</text>
</comment>
<feature type="transmembrane region" description="Helical" evidence="1">
    <location>
        <begin position="6"/>
        <end position="32"/>
    </location>
</feature>
<dbReference type="Proteomes" id="UP000588051">
    <property type="component" value="Unassembled WGS sequence"/>
</dbReference>
<dbReference type="EMBL" id="JABXYJ010000017">
    <property type="protein sequence ID" value="NVO79489.1"/>
    <property type="molecule type" value="Genomic_DNA"/>
</dbReference>
<accession>A0A850QKA0</accession>
<gene>
    <name evidence="2" type="ORF">HV832_16855</name>
</gene>
<proteinExistence type="predicted"/>
<evidence type="ECO:0000256" key="1">
    <source>
        <dbReference type="SAM" id="Phobius"/>
    </source>
</evidence>
<keyword evidence="1" id="KW-1133">Transmembrane helix</keyword>
<reference evidence="2 3" key="1">
    <citation type="submission" date="2020-06" db="EMBL/GenBank/DDBJ databases">
        <authorList>
            <person name="Qiu C."/>
            <person name="Liu Z."/>
        </authorList>
    </citation>
    <scope>NUCLEOTIDE SEQUENCE [LARGE SCALE GENOMIC DNA]</scope>
    <source>
        <strain evidence="2 3">EM 1</strain>
    </source>
</reference>
<dbReference type="RefSeq" id="WP_176805212.1">
    <property type="nucleotide sequence ID" value="NZ_JABXYJ010000017.1"/>
</dbReference>
<organism evidence="2 3">
    <name type="scientific">Undibacterium oligocarboniphilum</name>
    <dbReference type="NCBI Taxonomy" id="666702"/>
    <lineage>
        <taxon>Bacteria</taxon>
        <taxon>Pseudomonadati</taxon>
        <taxon>Pseudomonadota</taxon>
        <taxon>Betaproteobacteria</taxon>
        <taxon>Burkholderiales</taxon>
        <taxon>Oxalobacteraceae</taxon>
        <taxon>Undibacterium</taxon>
    </lineage>
</organism>
<sequence length="55" mass="6030">MELSNLAIILLSTQLITAIVSVVLGLCCFAGIKQDHKKIRNPHPYLSSSHITGQR</sequence>
<protein>
    <submittedName>
        <fullName evidence="2">Uncharacterized protein</fullName>
    </submittedName>
</protein>
<keyword evidence="1" id="KW-0812">Transmembrane</keyword>